<dbReference type="Proteomes" id="UP000280819">
    <property type="component" value="Unassembled WGS sequence"/>
</dbReference>
<protein>
    <submittedName>
        <fullName evidence="3">Electron transporter</fullName>
    </submittedName>
</protein>
<dbReference type="Pfam" id="PF10517">
    <property type="entry name" value="DM13"/>
    <property type="match status" value="1"/>
</dbReference>
<organism evidence="3 4">
    <name type="scientific">Arachnia propionica</name>
    <dbReference type="NCBI Taxonomy" id="1750"/>
    <lineage>
        <taxon>Bacteria</taxon>
        <taxon>Bacillati</taxon>
        <taxon>Actinomycetota</taxon>
        <taxon>Actinomycetes</taxon>
        <taxon>Propionibacteriales</taxon>
        <taxon>Propionibacteriaceae</taxon>
        <taxon>Arachnia</taxon>
    </lineage>
</organism>
<dbReference type="PROSITE" id="PS51549">
    <property type="entry name" value="DM13"/>
    <property type="match status" value="1"/>
</dbReference>
<gene>
    <name evidence="3" type="ORF">EII34_04240</name>
</gene>
<evidence type="ECO:0000313" key="4">
    <source>
        <dbReference type="Proteomes" id="UP000280819"/>
    </source>
</evidence>
<sequence>MIGAAVALVVVTIGALVFKPWLLFVNVEVDDAIPQVAQTSAPADSSATSGSEEAAAPAGNDSPEPTGPVLISSGEFISHEHSTTGKASIYRLPDGTHQLALENLETTTGPDVRVWLSAGPVVEGRDGWFTAGQHPHLELAPLKGNRGNQVYALPDDVDPSQWPTVDLWCVAFGVSFGAAPLTPLV</sequence>
<proteinExistence type="predicted"/>
<evidence type="ECO:0000259" key="2">
    <source>
        <dbReference type="PROSITE" id="PS51549"/>
    </source>
</evidence>
<name>A0A3P1TAM6_9ACTN</name>
<reference evidence="3 4" key="1">
    <citation type="submission" date="2018-11" db="EMBL/GenBank/DDBJ databases">
        <title>Genomes From Bacteria Associated with the Canine Oral Cavity: a Test Case for Automated Genome-Based Taxonomic Assignment.</title>
        <authorList>
            <person name="Coil D.A."/>
            <person name="Jospin G."/>
            <person name="Darling A.E."/>
            <person name="Wallis C."/>
            <person name="Davis I.J."/>
            <person name="Harris S."/>
            <person name="Eisen J.A."/>
            <person name="Holcombe L.J."/>
            <person name="O'Flynn C."/>
        </authorList>
    </citation>
    <scope>NUCLEOTIDE SEQUENCE [LARGE SCALE GENOMIC DNA]</scope>
    <source>
        <strain evidence="3 4">OH887_COT-365</strain>
    </source>
</reference>
<comment type="caution">
    <text evidence="3">The sequence shown here is derived from an EMBL/GenBank/DDBJ whole genome shotgun (WGS) entry which is preliminary data.</text>
</comment>
<dbReference type="EMBL" id="RQZG01000003">
    <property type="protein sequence ID" value="RRD06370.1"/>
    <property type="molecule type" value="Genomic_DNA"/>
</dbReference>
<feature type="domain" description="DM13" evidence="2">
    <location>
        <begin position="67"/>
        <end position="182"/>
    </location>
</feature>
<evidence type="ECO:0000313" key="3">
    <source>
        <dbReference type="EMBL" id="RRD06370.1"/>
    </source>
</evidence>
<accession>A0A3P1TAM6</accession>
<dbReference type="AlphaFoldDB" id="A0A3P1TAM6"/>
<feature type="compositionally biased region" description="Low complexity" evidence="1">
    <location>
        <begin position="43"/>
        <end position="59"/>
    </location>
</feature>
<dbReference type="OrthoDB" id="4751481at2"/>
<dbReference type="InterPro" id="IPR019545">
    <property type="entry name" value="DM13_domain"/>
</dbReference>
<evidence type="ECO:0000256" key="1">
    <source>
        <dbReference type="SAM" id="MobiDB-lite"/>
    </source>
</evidence>
<feature type="region of interest" description="Disordered" evidence="1">
    <location>
        <begin position="40"/>
        <end position="69"/>
    </location>
</feature>